<keyword evidence="1" id="KW-0732">Signal</keyword>
<feature type="chain" id="PRO_5007856938" evidence="1">
    <location>
        <begin position="17"/>
        <end position="529"/>
    </location>
</feature>
<dbReference type="OrthoDB" id="2796951at2759"/>
<dbReference type="Proteomes" id="UP000077266">
    <property type="component" value="Unassembled WGS sequence"/>
</dbReference>
<organism evidence="3 4">
    <name type="scientific">Exidia glandulosa HHB12029</name>
    <dbReference type="NCBI Taxonomy" id="1314781"/>
    <lineage>
        <taxon>Eukaryota</taxon>
        <taxon>Fungi</taxon>
        <taxon>Dikarya</taxon>
        <taxon>Basidiomycota</taxon>
        <taxon>Agaricomycotina</taxon>
        <taxon>Agaricomycetes</taxon>
        <taxon>Auriculariales</taxon>
        <taxon>Exidiaceae</taxon>
        <taxon>Exidia</taxon>
    </lineage>
</organism>
<evidence type="ECO:0000313" key="3">
    <source>
        <dbReference type="EMBL" id="KZV85884.1"/>
    </source>
</evidence>
<evidence type="ECO:0000256" key="1">
    <source>
        <dbReference type="SAM" id="SignalP"/>
    </source>
</evidence>
<evidence type="ECO:0000313" key="4">
    <source>
        <dbReference type="Proteomes" id="UP000077266"/>
    </source>
</evidence>
<dbReference type="AlphaFoldDB" id="A0A165E1U1"/>
<keyword evidence="3" id="KW-0378">Hydrolase</keyword>
<gene>
    <name evidence="3" type="ORF">EXIGLDRAFT_653690</name>
</gene>
<dbReference type="InterPro" id="IPR052974">
    <property type="entry name" value="GH79_Enzymes"/>
</dbReference>
<dbReference type="PANTHER" id="PTHR36183:SF2">
    <property type="entry name" value="BETA-GLUCURONIDASE C-TERMINAL DOMAIN-CONTAINING PROTEIN"/>
    <property type="match status" value="1"/>
</dbReference>
<dbReference type="PANTHER" id="PTHR36183">
    <property type="entry name" value="BETA-GLUCURONIDASE"/>
    <property type="match status" value="1"/>
</dbReference>
<dbReference type="InParanoid" id="A0A165E1U1"/>
<feature type="domain" description="Beta-glucuronidase C-terminal" evidence="2">
    <location>
        <begin position="426"/>
        <end position="525"/>
    </location>
</feature>
<sequence>MSMIAAFVLFATLAAAQSCSPAATPVIGVTVPVASPTNAVPLSQNLLGFSIESDRWPDWIGIDSPNTFWINTLENLNKLAGKPPKIRVGANSEDKTTFVSSQSVPVIATFPAFSSTTPYPEATNITIGPSFYTLSKWLPVGTHMTWGMNFGANNTANAVAEAKSIVAAFKSPEVTNKGIKLDFIELGNEPDLYKNNGLRPSTWTIHNMVSEWIAIADEVTTALGLKKGASPSWIALSFAGSDHGAGGFSPQQAFADGILTSTAGALISTISEHRYSGSFCAGSQGLLSDLMAKSAVRGNLTVFKPDIQATRSRGLAYYLGETNSYACHGAPGVSNTAGAAIWLIDYTLQAASLNIEEVYYHHGIGFKYNFMQPVALNRSITTGEPENTPARVQPTYYGAILIAEAVGTSGTTSIAEISINDSRIAGYAIYEGTKLVRAVFINSQSWPSGSTGARPAVKIDLLCLGTPVTTATVKRLKITHSDDTANLTWGGQSFETSTGLASGAVVTEHVNPVDGFVLSATEAVLLKFT</sequence>
<dbReference type="Gene3D" id="3.20.20.80">
    <property type="entry name" value="Glycosidases"/>
    <property type="match status" value="1"/>
</dbReference>
<proteinExistence type="predicted"/>
<dbReference type="EMBL" id="KV426173">
    <property type="protein sequence ID" value="KZV85884.1"/>
    <property type="molecule type" value="Genomic_DNA"/>
</dbReference>
<keyword evidence="4" id="KW-1185">Reference proteome</keyword>
<name>A0A165E1U1_EXIGL</name>
<dbReference type="GO" id="GO:0016787">
    <property type="term" value="F:hydrolase activity"/>
    <property type="evidence" value="ECO:0007669"/>
    <property type="project" value="UniProtKB-KW"/>
</dbReference>
<feature type="signal peptide" evidence="1">
    <location>
        <begin position="1"/>
        <end position="16"/>
    </location>
</feature>
<evidence type="ECO:0000259" key="2">
    <source>
        <dbReference type="Pfam" id="PF16862"/>
    </source>
</evidence>
<dbReference type="Pfam" id="PF16862">
    <property type="entry name" value="Glyco_hydro_79C"/>
    <property type="match status" value="1"/>
</dbReference>
<reference evidence="3 4" key="1">
    <citation type="journal article" date="2016" name="Mol. Biol. Evol.">
        <title>Comparative Genomics of Early-Diverging Mushroom-Forming Fungi Provides Insights into the Origins of Lignocellulose Decay Capabilities.</title>
        <authorList>
            <person name="Nagy L.G."/>
            <person name="Riley R."/>
            <person name="Tritt A."/>
            <person name="Adam C."/>
            <person name="Daum C."/>
            <person name="Floudas D."/>
            <person name="Sun H."/>
            <person name="Yadav J.S."/>
            <person name="Pangilinan J."/>
            <person name="Larsson K.H."/>
            <person name="Matsuura K."/>
            <person name="Barry K."/>
            <person name="Labutti K."/>
            <person name="Kuo R."/>
            <person name="Ohm R.A."/>
            <person name="Bhattacharya S.S."/>
            <person name="Shirouzu T."/>
            <person name="Yoshinaga Y."/>
            <person name="Martin F.M."/>
            <person name="Grigoriev I.V."/>
            <person name="Hibbett D.S."/>
        </authorList>
    </citation>
    <scope>NUCLEOTIDE SEQUENCE [LARGE SCALE GENOMIC DNA]</scope>
    <source>
        <strain evidence="3 4">HHB12029</strain>
    </source>
</reference>
<dbReference type="InterPro" id="IPR031728">
    <property type="entry name" value="GlcAase_C"/>
</dbReference>
<protein>
    <submittedName>
        <fullName evidence="3">Glycoside hydrolase family 79 protein</fullName>
    </submittedName>
</protein>
<accession>A0A165E1U1</accession>
<dbReference type="InterPro" id="IPR017853">
    <property type="entry name" value="GH"/>
</dbReference>
<dbReference type="SUPFAM" id="SSF51445">
    <property type="entry name" value="(Trans)glycosidases"/>
    <property type="match status" value="1"/>
</dbReference>